<comment type="caution">
    <text evidence="3">The sequence shown here is derived from an EMBL/GenBank/DDBJ whole genome shotgun (WGS) entry which is preliminary data.</text>
</comment>
<feature type="transmembrane region" description="Helical" evidence="2">
    <location>
        <begin position="12"/>
        <end position="35"/>
    </location>
</feature>
<evidence type="ECO:0000256" key="1">
    <source>
        <dbReference type="SAM" id="MobiDB-lite"/>
    </source>
</evidence>
<evidence type="ECO:0000313" key="3">
    <source>
        <dbReference type="EMBL" id="MBB4688902.1"/>
    </source>
</evidence>
<feature type="region of interest" description="Disordered" evidence="1">
    <location>
        <begin position="73"/>
        <end position="96"/>
    </location>
</feature>
<keyword evidence="2" id="KW-1133">Transmembrane helix</keyword>
<dbReference type="RefSeq" id="WP_184783521.1">
    <property type="nucleotide sequence ID" value="NZ_JACHMG010000001.1"/>
</dbReference>
<sequence length="96" mass="10359">MIQARGRAIPVSAVVTLLIGVVLGFLVARFGGYLVRYPVETALVAVLIGSVLVLGWACREMLRDLVPFRRRAAGPEPEPPAAPRLSLARTPDGVRR</sequence>
<evidence type="ECO:0000313" key="4">
    <source>
        <dbReference type="Proteomes" id="UP000581769"/>
    </source>
</evidence>
<feature type="transmembrane region" description="Helical" evidence="2">
    <location>
        <begin position="41"/>
        <end position="62"/>
    </location>
</feature>
<keyword evidence="2" id="KW-0472">Membrane</keyword>
<proteinExistence type="predicted"/>
<protein>
    <submittedName>
        <fullName evidence="3">Uncharacterized protein</fullName>
    </submittedName>
</protein>
<dbReference type="EMBL" id="JACHMG010000001">
    <property type="protein sequence ID" value="MBB4688902.1"/>
    <property type="molecule type" value="Genomic_DNA"/>
</dbReference>
<dbReference type="AlphaFoldDB" id="A0A840J639"/>
<keyword evidence="2" id="KW-0812">Transmembrane</keyword>
<evidence type="ECO:0000256" key="2">
    <source>
        <dbReference type="SAM" id="Phobius"/>
    </source>
</evidence>
<organism evidence="3 4">
    <name type="scientific">Amycolatopsis jiangsuensis</name>
    <dbReference type="NCBI Taxonomy" id="1181879"/>
    <lineage>
        <taxon>Bacteria</taxon>
        <taxon>Bacillati</taxon>
        <taxon>Actinomycetota</taxon>
        <taxon>Actinomycetes</taxon>
        <taxon>Pseudonocardiales</taxon>
        <taxon>Pseudonocardiaceae</taxon>
        <taxon>Amycolatopsis</taxon>
    </lineage>
</organism>
<reference evidence="3 4" key="1">
    <citation type="submission" date="2020-08" db="EMBL/GenBank/DDBJ databases">
        <title>Sequencing the genomes of 1000 actinobacteria strains.</title>
        <authorList>
            <person name="Klenk H.-P."/>
        </authorList>
    </citation>
    <scope>NUCLEOTIDE SEQUENCE [LARGE SCALE GENOMIC DNA]</scope>
    <source>
        <strain evidence="3 4">DSM 45859</strain>
    </source>
</reference>
<gene>
    <name evidence="3" type="ORF">BJY18_006387</name>
</gene>
<dbReference type="Proteomes" id="UP000581769">
    <property type="component" value="Unassembled WGS sequence"/>
</dbReference>
<accession>A0A840J639</accession>
<name>A0A840J639_9PSEU</name>
<keyword evidence="4" id="KW-1185">Reference proteome</keyword>